<accession>A0ABM8GBP9</accession>
<organism evidence="2 3">
    <name type="scientific">Naasia aerilata</name>
    <dbReference type="NCBI Taxonomy" id="1162966"/>
    <lineage>
        <taxon>Bacteria</taxon>
        <taxon>Bacillati</taxon>
        <taxon>Actinomycetota</taxon>
        <taxon>Actinomycetes</taxon>
        <taxon>Micrococcales</taxon>
        <taxon>Microbacteriaceae</taxon>
        <taxon>Naasia</taxon>
    </lineage>
</organism>
<proteinExistence type="predicted"/>
<dbReference type="InterPro" id="IPR023631">
    <property type="entry name" value="Amidase_dom"/>
</dbReference>
<dbReference type="InterPro" id="IPR036928">
    <property type="entry name" value="AS_sf"/>
</dbReference>
<dbReference type="InterPro" id="IPR032710">
    <property type="entry name" value="NTF2-like_dom_sf"/>
</dbReference>
<dbReference type="Pfam" id="PF01425">
    <property type="entry name" value="Amidase"/>
    <property type="match status" value="1"/>
</dbReference>
<evidence type="ECO:0000313" key="3">
    <source>
        <dbReference type="Proteomes" id="UP001321498"/>
    </source>
</evidence>
<gene>
    <name evidence="2" type="ORF">GCM10025866_15630</name>
</gene>
<reference evidence="3" key="1">
    <citation type="journal article" date="2019" name="Int. J. Syst. Evol. Microbiol.">
        <title>The Global Catalogue of Microorganisms (GCM) 10K type strain sequencing project: providing services to taxonomists for standard genome sequencing and annotation.</title>
        <authorList>
            <consortium name="The Broad Institute Genomics Platform"/>
            <consortium name="The Broad Institute Genome Sequencing Center for Infectious Disease"/>
            <person name="Wu L."/>
            <person name="Ma J."/>
        </authorList>
    </citation>
    <scope>NUCLEOTIDE SEQUENCE [LARGE SCALE GENOMIC DNA]</scope>
    <source>
        <strain evidence="3">NBRC 108725</strain>
    </source>
</reference>
<dbReference type="Gene3D" id="3.90.1300.10">
    <property type="entry name" value="Amidase signature (AS) domain"/>
    <property type="match status" value="1"/>
</dbReference>
<dbReference type="InterPro" id="IPR024507">
    <property type="entry name" value="AtzH-like"/>
</dbReference>
<dbReference type="Proteomes" id="UP001321498">
    <property type="component" value="Chromosome"/>
</dbReference>
<dbReference type="PANTHER" id="PTHR46310">
    <property type="entry name" value="AMIDASE 1"/>
    <property type="match status" value="1"/>
</dbReference>
<protein>
    <recommendedName>
        <fullName evidence="1">Amidase domain-containing protein</fullName>
    </recommendedName>
</protein>
<name>A0ABM8GBP9_9MICO</name>
<keyword evidence="3" id="KW-1185">Reference proteome</keyword>
<feature type="domain" description="Amidase" evidence="1">
    <location>
        <begin position="159"/>
        <end position="289"/>
    </location>
</feature>
<dbReference type="EMBL" id="AP027731">
    <property type="protein sequence ID" value="BDZ45654.1"/>
    <property type="molecule type" value="Genomic_DNA"/>
</dbReference>
<dbReference type="SUPFAM" id="SSF75304">
    <property type="entry name" value="Amidase signature (AS) enzymes"/>
    <property type="match status" value="1"/>
</dbReference>
<dbReference type="Pfam" id="PF11533">
    <property type="entry name" value="AtzH-like"/>
    <property type="match status" value="1"/>
</dbReference>
<dbReference type="PROSITE" id="PS00571">
    <property type="entry name" value="AMIDASES"/>
    <property type="match status" value="1"/>
</dbReference>
<dbReference type="SUPFAM" id="SSF54427">
    <property type="entry name" value="NTF2-like"/>
    <property type="match status" value="1"/>
</dbReference>
<dbReference type="InterPro" id="IPR020556">
    <property type="entry name" value="Amidase_CS"/>
</dbReference>
<sequence>MTDVPRSAPVIADAAIPDGLLEAFWTYEQALMDDDVAVLDALFAPGPHTLRGDALGLLVGSDAISAFRRGRGGAPRRRIETVHVRPAGPDAAVVIAVLVPDFGGRGQQTQLWRRGTSGWQVAAAHVSAPAPAVDSRIWRLVGTPLVAGPGEGPLKRERVAVKDLFAIEGQQVGAGVPLFLRESPVQTATAPAVAELVAAGAHVVGIARTDQFAYSIAGDNEFYGTPPNAVVPGALPGGSSSGPASAVALGQASVGLATDTAGSIRVPASYQGLWGLRTTHGAVSTEGCSRSPPPSTRWAG</sequence>
<dbReference type="Gene3D" id="3.10.450.50">
    <property type="match status" value="1"/>
</dbReference>
<dbReference type="PANTHER" id="PTHR46310:SF7">
    <property type="entry name" value="AMIDASE 1"/>
    <property type="match status" value="1"/>
</dbReference>
<evidence type="ECO:0000259" key="1">
    <source>
        <dbReference type="Pfam" id="PF01425"/>
    </source>
</evidence>
<dbReference type="RefSeq" id="WP_286278905.1">
    <property type="nucleotide sequence ID" value="NZ_AP027731.1"/>
</dbReference>
<evidence type="ECO:0000313" key="2">
    <source>
        <dbReference type="EMBL" id="BDZ45654.1"/>
    </source>
</evidence>